<dbReference type="Pfam" id="PF20434">
    <property type="entry name" value="BD-FAE"/>
    <property type="match status" value="1"/>
</dbReference>
<dbReference type="RefSeq" id="WP_083633605.1">
    <property type="nucleotide sequence ID" value="NZ_CP032091.1"/>
</dbReference>
<dbReference type="KEGG" id="pdj:D0907_19695"/>
<evidence type="ECO:0000313" key="4">
    <source>
        <dbReference type="EMBL" id="AXV67526.1"/>
    </source>
</evidence>
<dbReference type="GeneID" id="99507713"/>
<evidence type="ECO:0000256" key="1">
    <source>
        <dbReference type="ARBA" id="ARBA00022801"/>
    </source>
</evidence>
<feature type="domain" description="BD-FAE-like" evidence="3">
    <location>
        <begin position="72"/>
        <end position="252"/>
    </location>
</feature>
<dbReference type="AlphaFoldDB" id="A0AAD0SAP7"/>
<dbReference type="InterPro" id="IPR050300">
    <property type="entry name" value="GDXG_lipolytic_enzyme"/>
</dbReference>
<reference evidence="4 5" key="1">
    <citation type="submission" date="2018-08" db="EMBL/GenBank/DDBJ databases">
        <title>Draft genome sequence of Pseudoalteromonas donghaensis HJ51.</title>
        <authorList>
            <person name="Oh J."/>
            <person name="Roh D."/>
        </authorList>
    </citation>
    <scope>NUCLEOTIDE SEQUENCE [LARGE SCALE GENOMIC DNA]</scope>
    <source>
        <strain evidence="4 5">HJ51</strain>
        <plasmid evidence="4 5">unnamed1</plasmid>
    </source>
</reference>
<geneLocation type="plasmid" evidence="4 5">
    <name>unnamed1</name>
</geneLocation>
<dbReference type="Gene3D" id="3.40.50.1820">
    <property type="entry name" value="alpha/beta hydrolase"/>
    <property type="match status" value="1"/>
</dbReference>
<dbReference type="InterPro" id="IPR029058">
    <property type="entry name" value="AB_hydrolase_fold"/>
</dbReference>
<dbReference type="EMBL" id="CP032091">
    <property type="protein sequence ID" value="AXV67526.1"/>
    <property type="molecule type" value="Genomic_DNA"/>
</dbReference>
<dbReference type="Proteomes" id="UP000264605">
    <property type="component" value="Plasmid unnamed1"/>
</dbReference>
<feature type="signal peptide" evidence="2">
    <location>
        <begin position="1"/>
        <end position="21"/>
    </location>
</feature>
<keyword evidence="4" id="KW-0614">Plasmid</keyword>
<gene>
    <name evidence="4" type="ORF">D0907_19695</name>
</gene>
<accession>A0AAD0SAP7</accession>
<keyword evidence="2" id="KW-0732">Signal</keyword>
<keyword evidence="1 4" id="KW-0378">Hydrolase</keyword>
<feature type="chain" id="PRO_5041913815" evidence="2">
    <location>
        <begin position="22"/>
        <end position="315"/>
    </location>
</feature>
<dbReference type="PANTHER" id="PTHR48081">
    <property type="entry name" value="AB HYDROLASE SUPERFAMILY PROTEIN C4A8.06C"/>
    <property type="match status" value="1"/>
</dbReference>
<proteinExistence type="predicted"/>
<dbReference type="SUPFAM" id="SSF53474">
    <property type="entry name" value="alpha/beta-Hydrolases"/>
    <property type="match status" value="1"/>
</dbReference>
<evidence type="ECO:0000256" key="2">
    <source>
        <dbReference type="SAM" id="SignalP"/>
    </source>
</evidence>
<evidence type="ECO:0000259" key="3">
    <source>
        <dbReference type="Pfam" id="PF20434"/>
    </source>
</evidence>
<sequence length="315" mass="34509">MKHTLPLIAFLLSGISNHVHSASYTLENTYKKLKPRYSELHLPDDSPISNLNVEQHTYPGKLRSQSITIIRPNNNTVLPLIVLVHGGGWGSGSPAILQTLAAKLAAKGFVVATPAYTLSDEAQYPASIHDIALATQWLKSNASRFHLNAEKLTLAGSSAGGQIAALLAYSHGKLSNQSASLAVNARVLINIDGLSDFTTPLALRYENDKNKAVTSASKWLGGRYEEVPAIWQHASPINYISNTSPATLFINGGFARFYAGKKAVQEQLTERGITNKEHVFKEAPHCFWLFHPWQNNTVELISEFINKQLAVDSSR</sequence>
<dbReference type="InterPro" id="IPR049492">
    <property type="entry name" value="BD-FAE-like_dom"/>
</dbReference>
<protein>
    <submittedName>
        <fullName evidence="4">Alpha/beta hydrolase</fullName>
    </submittedName>
</protein>
<name>A0AAD0SAP7_9GAMM</name>
<evidence type="ECO:0000313" key="5">
    <source>
        <dbReference type="Proteomes" id="UP000264605"/>
    </source>
</evidence>
<organism evidence="4 5">
    <name type="scientific">Pseudoalteromonas lipolytica</name>
    <dbReference type="NCBI Taxonomy" id="570156"/>
    <lineage>
        <taxon>Bacteria</taxon>
        <taxon>Pseudomonadati</taxon>
        <taxon>Pseudomonadota</taxon>
        <taxon>Gammaproteobacteria</taxon>
        <taxon>Alteromonadales</taxon>
        <taxon>Pseudoalteromonadaceae</taxon>
        <taxon>Pseudoalteromonas</taxon>
    </lineage>
</organism>
<dbReference type="GO" id="GO:0016787">
    <property type="term" value="F:hydrolase activity"/>
    <property type="evidence" value="ECO:0007669"/>
    <property type="project" value="UniProtKB-KW"/>
</dbReference>